<dbReference type="Pfam" id="PF02317">
    <property type="entry name" value="Octopine_DH"/>
    <property type="match status" value="1"/>
</dbReference>
<organism evidence="4 5">
    <name type="scientific">Planococcus kocurii</name>
    <dbReference type="NCBI Taxonomy" id="1374"/>
    <lineage>
        <taxon>Bacteria</taxon>
        <taxon>Bacillati</taxon>
        <taxon>Bacillota</taxon>
        <taxon>Bacilli</taxon>
        <taxon>Bacillales</taxon>
        <taxon>Caryophanaceae</taxon>
        <taxon>Planococcus</taxon>
    </lineage>
</organism>
<keyword evidence="5" id="KW-1185">Reference proteome</keyword>
<protein>
    <recommendedName>
        <fullName evidence="6">Opine dehydrogenase</fullName>
    </recommendedName>
</protein>
<dbReference type="RefSeq" id="WP_058385307.1">
    <property type="nucleotide sequence ID" value="NZ_CP013661.2"/>
</dbReference>
<dbReference type="Pfam" id="PF01210">
    <property type="entry name" value="NAD_Gly3P_dh_N"/>
    <property type="match status" value="1"/>
</dbReference>
<evidence type="ECO:0000313" key="4">
    <source>
        <dbReference type="EMBL" id="ALS78648.1"/>
    </source>
</evidence>
<dbReference type="SUPFAM" id="SSF48179">
    <property type="entry name" value="6-phosphogluconate dehydrogenase C-terminal domain-like"/>
    <property type="match status" value="1"/>
</dbReference>
<gene>
    <name evidence="4" type="ORF">AUO94_08225</name>
</gene>
<evidence type="ECO:0000259" key="3">
    <source>
        <dbReference type="Pfam" id="PF02317"/>
    </source>
</evidence>
<sequence>MNNKIAIIGAGNGGQAFAGYLALQGASVKIYDVFQSTIDKLNELGGVQIEGNSKYTGFGKIIKASTNLQEVMEGADIILIVLPSTYHKDMAIKMGPYLEDNQIVILNPHASLGPIEFKKTLDDCGCSADVVIGCTSSLLFACRAIEVGHVVVAGQKQYLTMAAYPSSKNKLLEDAFAKLIPEYHIVDDVIRISLDNINAFVHPTPTILNTGRIEGQVPFEYYLDCTPAQGRYIDALDQERMALAAAFDLHTVMPLTELYKKMYRTHGENMYEILTNNEDLKGIMGQTTLETRYLTEDIPYSLVALQSLGKIANVPTPCIDAMITVGRVLVPGMESGRTLENLGLEGVTKEEFSEICRMTVVELV</sequence>
<evidence type="ECO:0008006" key="6">
    <source>
        <dbReference type="Google" id="ProtNLM"/>
    </source>
</evidence>
<feature type="domain" description="Opine dehydrogenase" evidence="3">
    <location>
        <begin position="186"/>
        <end position="327"/>
    </location>
</feature>
<dbReference type="SUPFAM" id="SSF51735">
    <property type="entry name" value="NAD(P)-binding Rossmann-fold domains"/>
    <property type="match status" value="1"/>
</dbReference>
<name>A0ABN4JWD2_9BACL</name>
<dbReference type="InterPro" id="IPR011128">
    <property type="entry name" value="G3P_DH_NAD-dep_N"/>
</dbReference>
<reference evidence="4" key="1">
    <citation type="submission" date="2016-01" db="EMBL/GenBank/DDBJ databases">
        <title>Complete genome of Planococcus kocurri type strain.</title>
        <authorList>
            <person name="See-Too W.S."/>
        </authorList>
    </citation>
    <scope>NUCLEOTIDE SEQUENCE [LARGE SCALE GENOMIC DNA]</scope>
    <source>
        <strain evidence="4">ATCC 43650</strain>
    </source>
</reference>
<dbReference type="InterPro" id="IPR003421">
    <property type="entry name" value="Opine_DH"/>
</dbReference>
<dbReference type="EMBL" id="CP013661">
    <property type="protein sequence ID" value="ALS78648.1"/>
    <property type="molecule type" value="Genomic_DNA"/>
</dbReference>
<evidence type="ECO:0000313" key="5">
    <source>
        <dbReference type="Proteomes" id="UP000065533"/>
    </source>
</evidence>
<dbReference type="PANTHER" id="PTHR38015">
    <property type="entry name" value="BLR6086 PROTEIN"/>
    <property type="match status" value="1"/>
</dbReference>
<dbReference type="InterPro" id="IPR013328">
    <property type="entry name" value="6PGD_dom2"/>
</dbReference>
<keyword evidence="1" id="KW-0560">Oxidoreductase</keyword>
<evidence type="ECO:0000256" key="1">
    <source>
        <dbReference type="ARBA" id="ARBA00023002"/>
    </source>
</evidence>
<dbReference type="InterPro" id="IPR051729">
    <property type="entry name" value="Opine/Lysopine_DH"/>
</dbReference>
<dbReference type="Proteomes" id="UP000065533">
    <property type="component" value="Chromosome"/>
</dbReference>
<proteinExistence type="predicted"/>
<dbReference type="PANTHER" id="PTHR38015:SF1">
    <property type="entry name" value="OPINE DEHYDROGENASE DOMAIN-CONTAINING PROTEIN"/>
    <property type="match status" value="1"/>
</dbReference>
<evidence type="ECO:0000259" key="2">
    <source>
        <dbReference type="Pfam" id="PF01210"/>
    </source>
</evidence>
<dbReference type="Gene3D" id="3.40.50.720">
    <property type="entry name" value="NAD(P)-binding Rossmann-like Domain"/>
    <property type="match status" value="1"/>
</dbReference>
<dbReference type="Gene3D" id="1.10.1040.10">
    <property type="entry name" value="N-(1-d-carboxylethyl)-l-norvaline Dehydrogenase, domain 2"/>
    <property type="match status" value="1"/>
</dbReference>
<accession>A0ABN4JWD2</accession>
<dbReference type="InterPro" id="IPR036291">
    <property type="entry name" value="NAD(P)-bd_dom_sf"/>
</dbReference>
<dbReference type="InterPro" id="IPR008927">
    <property type="entry name" value="6-PGluconate_DH-like_C_sf"/>
</dbReference>
<feature type="domain" description="Glycerol-3-phosphate dehydrogenase NAD-dependent N-terminal" evidence="2">
    <location>
        <begin position="4"/>
        <end position="105"/>
    </location>
</feature>